<dbReference type="Pfam" id="PF00400">
    <property type="entry name" value="WD40"/>
    <property type="match status" value="6"/>
</dbReference>
<dbReference type="Proteomes" id="UP000494040">
    <property type="component" value="Unassembled WGS sequence"/>
</dbReference>
<evidence type="ECO:0000256" key="2">
    <source>
        <dbReference type="ARBA" id="ARBA00022574"/>
    </source>
</evidence>
<evidence type="ECO:0008006" key="9">
    <source>
        <dbReference type="Google" id="ProtNLM"/>
    </source>
</evidence>
<dbReference type="InterPro" id="IPR019775">
    <property type="entry name" value="WD40_repeat_CS"/>
</dbReference>
<dbReference type="InterPro" id="IPR039241">
    <property type="entry name" value="Rrp9-like"/>
</dbReference>
<dbReference type="InterPro" id="IPR036322">
    <property type="entry name" value="WD40_repeat_dom_sf"/>
</dbReference>
<name>A0A8I6S8E7_CIMLE</name>
<keyword evidence="4" id="KW-0539">Nucleus</keyword>
<evidence type="ECO:0000256" key="6">
    <source>
        <dbReference type="SAM" id="MobiDB-lite"/>
    </source>
</evidence>
<dbReference type="InterPro" id="IPR001680">
    <property type="entry name" value="WD40_rpt"/>
</dbReference>
<dbReference type="GO" id="GO:0034511">
    <property type="term" value="F:U3 snoRNA binding"/>
    <property type="evidence" value="ECO:0007669"/>
    <property type="project" value="InterPro"/>
</dbReference>
<keyword evidence="8" id="KW-1185">Reference proteome</keyword>
<dbReference type="PROSITE" id="PS00678">
    <property type="entry name" value="WD_REPEATS_1"/>
    <property type="match status" value="2"/>
</dbReference>
<comment type="subcellular location">
    <subcellularLocation>
        <location evidence="1">Nucleus</location>
    </subcellularLocation>
</comment>
<dbReference type="PANTHER" id="PTHR19865">
    <property type="entry name" value="U3 SMALL NUCLEOLAR RNA INTERACTING PROTEIN 2"/>
    <property type="match status" value="1"/>
</dbReference>
<dbReference type="SMART" id="SM00320">
    <property type="entry name" value="WD40"/>
    <property type="match status" value="7"/>
</dbReference>
<evidence type="ECO:0000256" key="5">
    <source>
        <dbReference type="PROSITE-ProRule" id="PRU00221"/>
    </source>
</evidence>
<dbReference type="AlphaFoldDB" id="A0A8I6S8E7"/>
<evidence type="ECO:0000256" key="4">
    <source>
        <dbReference type="ARBA" id="ARBA00023242"/>
    </source>
</evidence>
<feature type="region of interest" description="Disordered" evidence="6">
    <location>
        <begin position="1"/>
        <end position="24"/>
    </location>
</feature>
<organism evidence="7 8">
    <name type="scientific">Cimex lectularius</name>
    <name type="common">Bed bug</name>
    <name type="synonym">Acanthia lectularia</name>
    <dbReference type="NCBI Taxonomy" id="79782"/>
    <lineage>
        <taxon>Eukaryota</taxon>
        <taxon>Metazoa</taxon>
        <taxon>Ecdysozoa</taxon>
        <taxon>Arthropoda</taxon>
        <taxon>Hexapoda</taxon>
        <taxon>Insecta</taxon>
        <taxon>Pterygota</taxon>
        <taxon>Neoptera</taxon>
        <taxon>Paraneoptera</taxon>
        <taxon>Hemiptera</taxon>
        <taxon>Heteroptera</taxon>
        <taxon>Panheteroptera</taxon>
        <taxon>Cimicomorpha</taxon>
        <taxon>Cimicidae</taxon>
        <taxon>Cimex</taxon>
    </lineage>
</organism>
<evidence type="ECO:0000313" key="7">
    <source>
        <dbReference type="EnsemblMetazoa" id="XP_014260529.1"/>
    </source>
</evidence>
<dbReference type="InterPro" id="IPR015943">
    <property type="entry name" value="WD40/YVTN_repeat-like_dom_sf"/>
</dbReference>
<dbReference type="SUPFAM" id="SSF50978">
    <property type="entry name" value="WD40 repeat-like"/>
    <property type="match status" value="1"/>
</dbReference>
<evidence type="ECO:0000256" key="1">
    <source>
        <dbReference type="ARBA" id="ARBA00004123"/>
    </source>
</evidence>
<feature type="repeat" description="WD" evidence="5">
    <location>
        <begin position="277"/>
        <end position="318"/>
    </location>
</feature>
<dbReference type="PROSITE" id="PS50082">
    <property type="entry name" value="WD_REPEATS_2"/>
    <property type="match status" value="4"/>
</dbReference>
<dbReference type="EnsemblMetazoa" id="XM_014405043.2">
    <property type="protein sequence ID" value="XP_014260529.1"/>
    <property type="gene ID" value="LOC106673086"/>
</dbReference>
<dbReference type="GO" id="GO:0032040">
    <property type="term" value="C:small-subunit processome"/>
    <property type="evidence" value="ECO:0007669"/>
    <property type="project" value="TreeGrafter"/>
</dbReference>
<accession>A0A8I6S8E7</accession>
<dbReference type="OMA" id="CSLRIWK"/>
<sequence length="464" mass="52500">MSSNFFIRSKPKGGKEKKRKGKGMVHFDQAAKKKRLSKLKADFQDEEISSEEDDAYVHNERVETDEEEFLTPQEKKLKLAKKYLKEIEEEEKAKQDLDEVGGDVILDRLKEDVLSQAGRLRRKVFDKIKTEYNDCDINVLKCKEHKLSITCVAVSNDFHIFTGSKDSSIVKWSLAEMKKVSTIPPKHKSKHNENLHSTTILSLAVSHDNKYLASADENPVIQMWDAQSLAHLFSFKGHRAGVTGLAFCRHTNTLYSSSRDRTVKVWNVLERAYVETLFGHQNPITDLDVLSKDRAVTSGGVDGTVRVWKIQEESQLIFNGHGRSIDSVRRLDDRHFVTCGDEGSLCLWSVLKKKALLTKNPAHGMNEMSKEPYWITAVGCIPNTEIFASGSSNGQIQIWRCDDNYKGASVLTTIPIVGFVNSLVFSSDQKYLIAGIGQEHRLGRWSRIKEAKNSVLVINIQKSE</sequence>
<dbReference type="Gene3D" id="2.130.10.10">
    <property type="entry name" value="YVTN repeat-like/Quinoprotein amine dehydrogenase"/>
    <property type="match status" value="1"/>
</dbReference>
<dbReference type="OrthoDB" id="189968at2759"/>
<dbReference type="FunFam" id="2.130.10.10:FF:000509">
    <property type="entry name" value="U3 small nucleolar RNA-interacting protein"/>
    <property type="match status" value="1"/>
</dbReference>
<feature type="repeat" description="WD" evidence="5">
    <location>
        <begin position="193"/>
        <end position="234"/>
    </location>
</feature>
<keyword evidence="2 5" id="KW-0853">WD repeat</keyword>
<feature type="repeat" description="WD" evidence="5">
    <location>
        <begin position="142"/>
        <end position="182"/>
    </location>
</feature>
<evidence type="ECO:0000313" key="8">
    <source>
        <dbReference type="Proteomes" id="UP000494040"/>
    </source>
</evidence>
<proteinExistence type="predicted"/>
<dbReference type="PROSITE" id="PS50294">
    <property type="entry name" value="WD_REPEATS_REGION"/>
    <property type="match status" value="3"/>
</dbReference>
<dbReference type="PANTHER" id="PTHR19865:SF0">
    <property type="entry name" value="U3 SMALL NUCLEOLAR RNA-INTERACTING PROTEIN 2"/>
    <property type="match status" value="1"/>
</dbReference>
<dbReference type="InterPro" id="IPR020472">
    <property type="entry name" value="WD40_PAC1"/>
</dbReference>
<protein>
    <recommendedName>
        <fullName evidence="9">U3 small nucleolar RNA-interacting protein 2</fullName>
    </recommendedName>
</protein>
<dbReference type="CDD" id="cd00200">
    <property type="entry name" value="WD40"/>
    <property type="match status" value="1"/>
</dbReference>
<keyword evidence="3" id="KW-0677">Repeat</keyword>
<reference evidence="7" key="1">
    <citation type="submission" date="2022-01" db="UniProtKB">
        <authorList>
            <consortium name="EnsemblMetazoa"/>
        </authorList>
    </citation>
    <scope>IDENTIFICATION</scope>
</reference>
<feature type="repeat" description="WD" evidence="5">
    <location>
        <begin position="235"/>
        <end position="276"/>
    </location>
</feature>
<feature type="compositionally biased region" description="Basic residues" evidence="6">
    <location>
        <begin position="9"/>
        <end position="23"/>
    </location>
</feature>
<dbReference type="KEGG" id="clec:106673086"/>
<gene>
    <name evidence="7" type="primary">106673086</name>
</gene>
<dbReference type="PRINTS" id="PR00320">
    <property type="entry name" value="GPROTEINBRPT"/>
</dbReference>
<evidence type="ECO:0000256" key="3">
    <source>
        <dbReference type="ARBA" id="ARBA00022737"/>
    </source>
</evidence>